<feature type="transmembrane region" description="Helical" evidence="6">
    <location>
        <begin position="188"/>
        <end position="210"/>
    </location>
</feature>
<dbReference type="STRING" id="549386.SAMN02927923_02201"/>
<feature type="transmembrane region" description="Helical" evidence="6">
    <location>
        <begin position="7"/>
        <end position="24"/>
    </location>
</feature>
<dbReference type="GO" id="GO:0016020">
    <property type="term" value="C:membrane"/>
    <property type="evidence" value="ECO:0007669"/>
    <property type="project" value="UniProtKB-SubCell"/>
</dbReference>
<evidence type="ECO:0000256" key="6">
    <source>
        <dbReference type="SAM" id="Phobius"/>
    </source>
</evidence>
<evidence type="ECO:0000256" key="3">
    <source>
        <dbReference type="ARBA" id="ARBA00022692"/>
    </source>
</evidence>
<dbReference type="InterPro" id="IPR000620">
    <property type="entry name" value="EamA_dom"/>
</dbReference>
<feature type="transmembrane region" description="Helical" evidence="6">
    <location>
        <begin position="122"/>
        <end position="142"/>
    </location>
</feature>
<dbReference type="RefSeq" id="WP_091134225.1">
    <property type="nucleotide sequence ID" value="NZ_FMVJ01000005.1"/>
</dbReference>
<feature type="transmembrane region" description="Helical" evidence="6">
    <location>
        <begin position="154"/>
        <end position="176"/>
    </location>
</feature>
<dbReference type="SUPFAM" id="SSF103481">
    <property type="entry name" value="Multidrug resistance efflux transporter EmrE"/>
    <property type="match status" value="2"/>
</dbReference>
<feature type="transmembrane region" description="Helical" evidence="6">
    <location>
        <begin position="36"/>
        <end position="54"/>
    </location>
</feature>
<feature type="domain" description="EamA" evidence="7">
    <location>
        <begin position="5"/>
        <end position="138"/>
    </location>
</feature>
<reference evidence="8 9" key="1">
    <citation type="submission" date="2016-10" db="EMBL/GenBank/DDBJ databases">
        <authorList>
            <person name="de Groot N.N."/>
        </authorList>
    </citation>
    <scope>NUCLEOTIDE SEQUENCE [LARGE SCALE GENOMIC DNA]</scope>
    <source>
        <strain evidence="8 9">CGMCC 1.7666</strain>
    </source>
</reference>
<dbReference type="AlphaFoldDB" id="A0A1G5IC89"/>
<organism evidence="8 9">
    <name type="scientific">Microvirga guangxiensis</name>
    <dbReference type="NCBI Taxonomy" id="549386"/>
    <lineage>
        <taxon>Bacteria</taxon>
        <taxon>Pseudomonadati</taxon>
        <taxon>Pseudomonadota</taxon>
        <taxon>Alphaproteobacteria</taxon>
        <taxon>Hyphomicrobiales</taxon>
        <taxon>Methylobacteriaceae</taxon>
        <taxon>Microvirga</taxon>
    </lineage>
</organism>
<name>A0A1G5IC89_9HYPH</name>
<protein>
    <submittedName>
        <fullName evidence="8">Permease of the drug/metabolite transporter (DMT) superfamily</fullName>
    </submittedName>
</protein>
<evidence type="ECO:0000313" key="8">
    <source>
        <dbReference type="EMBL" id="SCY73567.1"/>
    </source>
</evidence>
<comment type="subcellular location">
    <subcellularLocation>
        <location evidence="1">Membrane</location>
        <topology evidence="1">Multi-pass membrane protein</topology>
    </subcellularLocation>
</comment>
<keyword evidence="5 6" id="KW-0472">Membrane</keyword>
<evidence type="ECO:0000256" key="5">
    <source>
        <dbReference type="ARBA" id="ARBA00023136"/>
    </source>
</evidence>
<dbReference type="Pfam" id="PF00892">
    <property type="entry name" value="EamA"/>
    <property type="match status" value="2"/>
</dbReference>
<evidence type="ECO:0000313" key="9">
    <source>
        <dbReference type="Proteomes" id="UP000199569"/>
    </source>
</evidence>
<feature type="transmembrane region" description="Helical" evidence="6">
    <location>
        <begin position="270"/>
        <end position="288"/>
    </location>
</feature>
<keyword evidence="4 6" id="KW-1133">Transmembrane helix</keyword>
<proteinExistence type="inferred from homology"/>
<feature type="transmembrane region" description="Helical" evidence="6">
    <location>
        <begin position="97"/>
        <end position="115"/>
    </location>
</feature>
<keyword evidence="9" id="KW-1185">Reference proteome</keyword>
<evidence type="ECO:0000259" key="7">
    <source>
        <dbReference type="Pfam" id="PF00892"/>
    </source>
</evidence>
<gene>
    <name evidence="8" type="ORF">SAMN02927923_02201</name>
</gene>
<dbReference type="Proteomes" id="UP000199569">
    <property type="component" value="Unassembled WGS sequence"/>
</dbReference>
<evidence type="ECO:0000256" key="2">
    <source>
        <dbReference type="ARBA" id="ARBA00009853"/>
    </source>
</evidence>
<feature type="transmembrane region" description="Helical" evidence="6">
    <location>
        <begin position="216"/>
        <end position="233"/>
    </location>
</feature>
<comment type="similarity">
    <text evidence="2">Belongs to the drug/metabolite transporter (DMT) superfamily. 10 TMS drug/metabolite exporter (DME) (TC 2.A.7.3) family.</text>
</comment>
<dbReference type="OrthoDB" id="8478503at2"/>
<evidence type="ECO:0000256" key="4">
    <source>
        <dbReference type="ARBA" id="ARBA00022989"/>
    </source>
</evidence>
<feature type="domain" description="EamA" evidence="7">
    <location>
        <begin position="157"/>
        <end position="286"/>
    </location>
</feature>
<evidence type="ECO:0000256" key="1">
    <source>
        <dbReference type="ARBA" id="ARBA00004141"/>
    </source>
</evidence>
<accession>A0A1G5IC89</accession>
<feature type="transmembrane region" description="Helical" evidence="6">
    <location>
        <begin position="245"/>
        <end position="264"/>
    </location>
</feature>
<sequence>MNPVLGISLKVLSAIVFTMMSAVLKTLMDRYPVGEVVFFRSFFAILPLCLWLGWNGELINGLRTKNVIGHFKRGFLGTGGMALGFTALSYLPLHDAIAIGYASPLILVVLAAILLKETVRAYRWTAVAVGFVGVLIMLSPYLSPKTFAGGMMAGPALGAACALLGAICSAGAMVQVRRLTGTEKTGAIVFYFFILASALSFCTIVFGWKMPDATDLALFVLGGILGGVGQILMTECYRYADASVIAPFEYTTMIWALLLGWFMFGDLPTPTILTGATIVAATGLFIVWRERQLGIERAKELKVAPQKPGA</sequence>
<dbReference type="EMBL" id="FMVJ01000005">
    <property type="protein sequence ID" value="SCY73567.1"/>
    <property type="molecule type" value="Genomic_DNA"/>
</dbReference>
<keyword evidence="3 6" id="KW-0812">Transmembrane</keyword>
<dbReference type="PANTHER" id="PTHR22911:SF6">
    <property type="entry name" value="SOLUTE CARRIER FAMILY 35 MEMBER G1"/>
    <property type="match status" value="1"/>
</dbReference>
<dbReference type="PANTHER" id="PTHR22911">
    <property type="entry name" value="ACYL-MALONYL CONDENSING ENZYME-RELATED"/>
    <property type="match status" value="1"/>
</dbReference>
<feature type="transmembrane region" description="Helical" evidence="6">
    <location>
        <begin position="74"/>
        <end position="91"/>
    </location>
</feature>
<dbReference type="InterPro" id="IPR037185">
    <property type="entry name" value="EmrE-like"/>
</dbReference>